<dbReference type="InterPro" id="IPR036291">
    <property type="entry name" value="NAD(P)-bd_dom_sf"/>
</dbReference>
<keyword evidence="5" id="KW-0560">Oxidoreductase</keyword>
<comment type="cofactor">
    <cofactor evidence="1">
        <name>Zn(2+)</name>
        <dbReference type="ChEBI" id="CHEBI:29105"/>
    </cofactor>
</comment>
<sequence>MKTWFLDETSSDLRREEVPEPVLRPGAALVDVLAVHVPAYTSALTTGARGDLPTPMVLGTGGVCRVTAVADDVFGVHVGDVVVNGGLLRSTDVTRPEEFILSWTGIGGTGDRTPDVARLRGVWRDGTFAERAVLPASVLVRLPGAEEDPRPERLAVLPWLAIAAQGWDRGGQRPGDGVAVLGATGQLGGAAVLLALARGASRVVAVGRNAEALDRLAALDTRVVPVVLTGDRRRDAAAVAAGGAPGVVLDALGAATSAEPTLTGFDSLAPGGTLVLVGGVRHDLTIPYGYLMRRRQTVTGSWMARPETLATVWRLVHGAVLDLDAVAVATVGLDDPAGALDQAARSRGLEFVVLVP</sequence>
<dbReference type="RefSeq" id="WP_367636368.1">
    <property type="nucleotide sequence ID" value="NZ_JBFNQN010000002.1"/>
</dbReference>
<name>A0ABV3P2E1_9ACTN</name>
<dbReference type="SUPFAM" id="SSF51735">
    <property type="entry name" value="NAD(P)-binding Rossmann-fold domains"/>
    <property type="match status" value="1"/>
</dbReference>
<keyword evidence="9" id="KW-1185">Reference proteome</keyword>
<dbReference type="PANTHER" id="PTHR43350">
    <property type="entry name" value="NAD-DEPENDENT ALCOHOL DEHYDROGENASE"/>
    <property type="match status" value="1"/>
</dbReference>
<comment type="caution">
    <text evidence="8">The sequence shown here is derived from an EMBL/GenBank/DDBJ whole genome shotgun (WGS) entry which is preliminary data.</text>
</comment>
<evidence type="ECO:0000259" key="7">
    <source>
        <dbReference type="Pfam" id="PF08240"/>
    </source>
</evidence>
<dbReference type="InterPro" id="IPR013149">
    <property type="entry name" value="ADH-like_C"/>
</dbReference>
<organism evidence="8 9">
    <name type="scientific">Kineococcus endophyticus</name>
    <dbReference type="NCBI Taxonomy" id="1181883"/>
    <lineage>
        <taxon>Bacteria</taxon>
        <taxon>Bacillati</taxon>
        <taxon>Actinomycetota</taxon>
        <taxon>Actinomycetes</taxon>
        <taxon>Kineosporiales</taxon>
        <taxon>Kineosporiaceae</taxon>
        <taxon>Kineococcus</taxon>
    </lineage>
</organism>
<feature type="domain" description="Alcohol dehydrogenase-like C-terminal" evidence="6">
    <location>
        <begin position="187"/>
        <end position="316"/>
    </location>
</feature>
<feature type="domain" description="Alcohol dehydrogenase-like N-terminal" evidence="7">
    <location>
        <begin position="25"/>
        <end position="143"/>
    </location>
</feature>
<dbReference type="SUPFAM" id="SSF50129">
    <property type="entry name" value="GroES-like"/>
    <property type="match status" value="1"/>
</dbReference>
<keyword evidence="3" id="KW-0479">Metal-binding</keyword>
<evidence type="ECO:0000256" key="5">
    <source>
        <dbReference type="ARBA" id="ARBA00023002"/>
    </source>
</evidence>
<dbReference type="InterPro" id="IPR011032">
    <property type="entry name" value="GroES-like_sf"/>
</dbReference>
<evidence type="ECO:0000256" key="1">
    <source>
        <dbReference type="ARBA" id="ARBA00001947"/>
    </source>
</evidence>
<evidence type="ECO:0000256" key="2">
    <source>
        <dbReference type="ARBA" id="ARBA00008072"/>
    </source>
</evidence>
<evidence type="ECO:0000256" key="3">
    <source>
        <dbReference type="ARBA" id="ARBA00022723"/>
    </source>
</evidence>
<protein>
    <submittedName>
        <fullName evidence="8">Zinc-binding dehydrogenase</fullName>
    </submittedName>
</protein>
<comment type="similarity">
    <text evidence="2">Belongs to the zinc-containing alcohol dehydrogenase family.</text>
</comment>
<evidence type="ECO:0000259" key="6">
    <source>
        <dbReference type="Pfam" id="PF00107"/>
    </source>
</evidence>
<keyword evidence="4" id="KW-0862">Zinc</keyword>
<evidence type="ECO:0000313" key="8">
    <source>
        <dbReference type="EMBL" id="MEW9263775.1"/>
    </source>
</evidence>
<gene>
    <name evidence="8" type="ORF">AB1207_03360</name>
</gene>
<evidence type="ECO:0000256" key="4">
    <source>
        <dbReference type="ARBA" id="ARBA00022833"/>
    </source>
</evidence>
<dbReference type="InterPro" id="IPR013154">
    <property type="entry name" value="ADH-like_N"/>
</dbReference>
<evidence type="ECO:0000313" key="9">
    <source>
        <dbReference type="Proteomes" id="UP001555826"/>
    </source>
</evidence>
<proteinExistence type="inferred from homology"/>
<dbReference type="PANTHER" id="PTHR43350:SF17">
    <property type="entry name" value="NAD-DEPENDENT ALCOHOL DEHYDROGENASE"/>
    <property type="match status" value="1"/>
</dbReference>
<dbReference type="EMBL" id="JBFNQN010000002">
    <property type="protein sequence ID" value="MEW9263775.1"/>
    <property type="molecule type" value="Genomic_DNA"/>
</dbReference>
<reference evidence="8 9" key="1">
    <citation type="submission" date="2024-07" db="EMBL/GenBank/DDBJ databases">
        <authorList>
            <person name="Thanompreechachai J."/>
            <person name="Duangmal K."/>
        </authorList>
    </citation>
    <scope>NUCLEOTIDE SEQUENCE [LARGE SCALE GENOMIC DNA]</scope>
    <source>
        <strain evidence="8 9">KCTC 19886</strain>
    </source>
</reference>
<dbReference type="Gene3D" id="3.90.180.10">
    <property type="entry name" value="Medium-chain alcohol dehydrogenases, catalytic domain"/>
    <property type="match status" value="1"/>
</dbReference>
<dbReference type="Pfam" id="PF00107">
    <property type="entry name" value="ADH_zinc_N"/>
    <property type="match status" value="1"/>
</dbReference>
<dbReference type="Proteomes" id="UP001555826">
    <property type="component" value="Unassembled WGS sequence"/>
</dbReference>
<accession>A0ABV3P2E1</accession>
<dbReference type="Pfam" id="PF08240">
    <property type="entry name" value="ADH_N"/>
    <property type="match status" value="1"/>
</dbReference>